<dbReference type="GO" id="GO:0005975">
    <property type="term" value="P:carbohydrate metabolic process"/>
    <property type="evidence" value="ECO:0007669"/>
    <property type="project" value="InterPro"/>
</dbReference>
<dbReference type="SUPFAM" id="SSF74650">
    <property type="entry name" value="Galactose mutarotase-like"/>
    <property type="match status" value="1"/>
</dbReference>
<dbReference type="Pfam" id="PF14683">
    <property type="entry name" value="CBM-like"/>
    <property type="match status" value="1"/>
</dbReference>
<evidence type="ECO:0000256" key="1">
    <source>
        <dbReference type="ARBA" id="ARBA00001324"/>
    </source>
</evidence>
<keyword evidence="7 10" id="KW-0456">Lyase</keyword>
<evidence type="ECO:0000256" key="2">
    <source>
        <dbReference type="ARBA" id="ARBA00004613"/>
    </source>
</evidence>
<dbReference type="GO" id="GO:0005576">
    <property type="term" value="C:extracellular region"/>
    <property type="evidence" value="ECO:0007669"/>
    <property type="project" value="UniProtKB-SubCell"/>
</dbReference>
<evidence type="ECO:0000259" key="9">
    <source>
        <dbReference type="Pfam" id="PF14686"/>
    </source>
</evidence>
<dbReference type="InterPro" id="IPR014718">
    <property type="entry name" value="GH-type_carb-bd"/>
</dbReference>
<proteinExistence type="inferred from homology"/>
<dbReference type="AlphaFoldDB" id="A0AAD4INE9"/>
<evidence type="ECO:0000259" key="8">
    <source>
        <dbReference type="Pfam" id="PF14683"/>
    </source>
</evidence>
<dbReference type="InterPro" id="IPR011013">
    <property type="entry name" value="Gal_mutarotase_sf_dom"/>
</dbReference>
<organism evidence="10 11">
    <name type="scientific">Perilla frutescens var. hirtella</name>
    <name type="common">Perilla citriodora</name>
    <name type="synonym">Perilla setoyensis</name>
    <dbReference type="NCBI Taxonomy" id="608512"/>
    <lineage>
        <taxon>Eukaryota</taxon>
        <taxon>Viridiplantae</taxon>
        <taxon>Streptophyta</taxon>
        <taxon>Embryophyta</taxon>
        <taxon>Tracheophyta</taxon>
        <taxon>Spermatophyta</taxon>
        <taxon>Magnoliopsida</taxon>
        <taxon>eudicotyledons</taxon>
        <taxon>Gunneridae</taxon>
        <taxon>Pentapetalae</taxon>
        <taxon>asterids</taxon>
        <taxon>lamiids</taxon>
        <taxon>Lamiales</taxon>
        <taxon>Lamiaceae</taxon>
        <taxon>Nepetoideae</taxon>
        <taxon>Elsholtzieae</taxon>
        <taxon>Perilla</taxon>
    </lineage>
</organism>
<dbReference type="InterPro" id="IPR010325">
    <property type="entry name" value="Rhamnogal_lyase"/>
</dbReference>
<dbReference type="PANTHER" id="PTHR32018">
    <property type="entry name" value="RHAMNOGALACTURONATE LYASE FAMILY PROTEIN"/>
    <property type="match status" value="1"/>
</dbReference>
<dbReference type="InterPro" id="IPR029413">
    <property type="entry name" value="RG-lyase_II"/>
</dbReference>
<dbReference type="GO" id="GO:0030246">
    <property type="term" value="F:carbohydrate binding"/>
    <property type="evidence" value="ECO:0007669"/>
    <property type="project" value="InterPro"/>
</dbReference>
<dbReference type="InterPro" id="IPR029411">
    <property type="entry name" value="RG-lyase_III"/>
</dbReference>
<comment type="catalytic activity">
    <reaction evidence="1">
        <text>Endotype eliminative cleavage of L-alpha-rhamnopyranosyl-(1-&gt;4)-alpha-D-galactopyranosyluronic acid bonds of rhamnogalacturonan I domains in ramified hairy regions of pectin leaving L-rhamnopyranose at the reducing end and 4-deoxy-4,5-unsaturated D-galactopyranosyluronic acid at the non-reducing end.</text>
        <dbReference type="EC" id="4.2.2.23"/>
    </reaction>
</comment>
<dbReference type="FunFam" id="2.60.40.1120:FF:000033">
    <property type="entry name" value="Rhamnogalacturonate lyase B"/>
    <property type="match status" value="1"/>
</dbReference>
<dbReference type="InterPro" id="IPR051850">
    <property type="entry name" value="Polysacch_Lyase_4"/>
</dbReference>
<comment type="similarity">
    <text evidence="3">Belongs to the polysaccharide lyase 4 family.</text>
</comment>
<evidence type="ECO:0000256" key="7">
    <source>
        <dbReference type="ARBA" id="ARBA00023239"/>
    </source>
</evidence>
<evidence type="ECO:0000256" key="5">
    <source>
        <dbReference type="ARBA" id="ARBA00022525"/>
    </source>
</evidence>
<gene>
    <name evidence="10" type="ORF">C2S53_009986</name>
</gene>
<dbReference type="InterPro" id="IPR013784">
    <property type="entry name" value="Carb-bd-like_fold"/>
</dbReference>
<keyword evidence="5" id="KW-0964">Secreted</keyword>
<keyword evidence="11" id="KW-1185">Reference proteome</keyword>
<dbReference type="CDD" id="cd10317">
    <property type="entry name" value="RGL4_C"/>
    <property type="match status" value="1"/>
</dbReference>
<feature type="domain" description="Rhamnogalacturonan lyase" evidence="8">
    <location>
        <begin position="277"/>
        <end position="466"/>
    </location>
</feature>
<evidence type="ECO:0000256" key="6">
    <source>
        <dbReference type="ARBA" id="ARBA00022729"/>
    </source>
</evidence>
<dbReference type="Proteomes" id="UP001190926">
    <property type="component" value="Unassembled WGS sequence"/>
</dbReference>
<dbReference type="Gene3D" id="2.70.98.10">
    <property type="match status" value="1"/>
</dbReference>
<protein>
    <recommendedName>
        <fullName evidence="4">rhamnogalacturonan endolyase</fullName>
        <ecNumber evidence="4">4.2.2.23</ecNumber>
    </recommendedName>
</protein>
<dbReference type="Pfam" id="PF14686">
    <property type="entry name" value="fn3_3"/>
    <property type="match status" value="1"/>
</dbReference>
<evidence type="ECO:0000313" key="10">
    <source>
        <dbReference type="EMBL" id="KAH6755724.1"/>
    </source>
</evidence>
<dbReference type="Gene3D" id="2.60.120.260">
    <property type="entry name" value="Galactose-binding domain-like"/>
    <property type="match status" value="1"/>
</dbReference>
<dbReference type="SUPFAM" id="SSF49452">
    <property type="entry name" value="Starch-binding domain-like"/>
    <property type="match status" value="1"/>
</dbReference>
<dbReference type="Gene3D" id="2.60.40.1120">
    <property type="entry name" value="Carboxypeptidase-like, regulatory domain"/>
    <property type="match status" value="1"/>
</dbReference>
<evidence type="ECO:0000313" key="11">
    <source>
        <dbReference type="Proteomes" id="UP001190926"/>
    </source>
</evidence>
<comment type="caution">
    <text evidence="10">The sequence shown here is derived from an EMBL/GenBank/DDBJ whole genome shotgun (WGS) entry which is preliminary data.</text>
</comment>
<dbReference type="EMBL" id="SDAM02029589">
    <property type="protein sequence ID" value="KAH6755724.1"/>
    <property type="molecule type" value="Genomic_DNA"/>
</dbReference>
<dbReference type="PANTHER" id="PTHR32018:SF1">
    <property type="entry name" value="RHAMNOGALACTURONAN ENDOLYASE"/>
    <property type="match status" value="1"/>
</dbReference>
<accession>A0AAD4INE9</accession>
<comment type="subcellular location">
    <subcellularLocation>
        <location evidence="2">Secreted</location>
    </subcellularLocation>
</comment>
<dbReference type="InterPro" id="IPR008979">
    <property type="entry name" value="Galactose-bd-like_sf"/>
</dbReference>
<name>A0AAD4INE9_PERFH</name>
<evidence type="ECO:0000256" key="3">
    <source>
        <dbReference type="ARBA" id="ARBA00010418"/>
    </source>
</evidence>
<dbReference type="GO" id="GO:0102210">
    <property type="term" value="F:rhamnogalacturonan endolyase activity"/>
    <property type="evidence" value="ECO:0007669"/>
    <property type="project" value="UniProtKB-EC"/>
</dbReference>
<dbReference type="Pfam" id="PF06045">
    <property type="entry name" value="Rhamnogal_lyase"/>
    <property type="match status" value="1"/>
</dbReference>
<dbReference type="SUPFAM" id="SSF49785">
    <property type="entry name" value="Galactose-binding domain-like"/>
    <property type="match status" value="1"/>
</dbReference>
<feature type="domain" description="Rhamnogalacturonan lyase" evidence="9">
    <location>
        <begin position="191"/>
        <end position="262"/>
    </location>
</feature>
<dbReference type="EC" id="4.2.2.23" evidence="4"/>
<dbReference type="CDD" id="cd10320">
    <property type="entry name" value="RGL4_N"/>
    <property type="match status" value="1"/>
</dbReference>
<dbReference type="CDD" id="cd10316">
    <property type="entry name" value="RGL4_M"/>
    <property type="match status" value="1"/>
</dbReference>
<keyword evidence="6" id="KW-0732">Signal</keyword>
<sequence>MPLPDDRLPGRGQPLDYPEAVLLVNPIDPQFKGEVDDKYQYSDDNKEAKVHGWISMDEGVGLWQIMPTNEFRTGGPTKQDLLSHVGPTTLAMFVSAHYGGEDLVLKFGVREPWKKLFGPIFIYLNSTNSQPQPDPLSLWADAKKQALEQIESWPYSFPASEDFPKSAQRGTVTGTLFIQDRYVSDDDMVGNGAYIGLAPPGEVGSWQTEGKGYQFWTRADEEGNFSINNIRDGDYNLYAWIPGIIGDFKHDQNINITPGCYIDMGKIVYEPPRNGPTLWEIGVPDRTAQQFYVPDPNPKYINKLYINHPHRFKQYGLWERYGELYPNSDLVYTVGESNYSTDWFFAHVTRRKEETSYEATTWQIKFKLAAVEPNGKYYLRLALASANQAELQVRINDRDQNPALFTSGLIGKDNAIARHGIHGLYWMFNVEIPSTSFIKGSINTIYLTQAIATGPFQGIMYDYIRLEGPE</sequence>
<reference evidence="10 11" key="1">
    <citation type="journal article" date="2021" name="Nat. Commun.">
        <title>Incipient diploidization of the medicinal plant Perilla within 10,000 years.</title>
        <authorList>
            <person name="Zhang Y."/>
            <person name="Shen Q."/>
            <person name="Leng L."/>
            <person name="Zhang D."/>
            <person name="Chen S."/>
            <person name="Shi Y."/>
            <person name="Ning Z."/>
            <person name="Chen S."/>
        </authorList>
    </citation>
    <scope>NUCLEOTIDE SEQUENCE [LARGE SCALE GENOMIC DNA]</scope>
    <source>
        <strain evidence="11">cv. PC099</strain>
    </source>
</reference>
<evidence type="ECO:0000256" key="4">
    <source>
        <dbReference type="ARBA" id="ARBA00012437"/>
    </source>
</evidence>